<proteinExistence type="predicted"/>
<protein>
    <submittedName>
        <fullName evidence="1">Uncharacterized protein</fullName>
    </submittedName>
</protein>
<dbReference type="EMBL" id="LAZR01044880">
    <property type="protein sequence ID" value="KKL03555.1"/>
    <property type="molecule type" value="Genomic_DNA"/>
</dbReference>
<accession>A0A0F9A217</accession>
<gene>
    <name evidence="1" type="ORF">LCGC14_2624950</name>
</gene>
<reference evidence="1" key="1">
    <citation type="journal article" date="2015" name="Nature">
        <title>Complex archaea that bridge the gap between prokaryotes and eukaryotes.</title>
        <authorList>
            <person name="Spang A."/>
            <person name="Saw J.H."/>
            <person name="Jorgensen S.L."/>
            <person name="Zaremba-Niedzwiedzka K."/>
            <person name="Martijn J."/>
            <person name="Lind A.E."/>
            <person name="van Eijk R."/>
            <person name="Schleper C."/>
            <person name="Guy L."/>
            <person name="Ettema T.J."/>
        </authorList>
    </citation>
    <scope>NUCLEOTIDE SEQUENCE</scope>
</reference>
<evidence type="ECO:0000313" key="1">
    <source>
        <dbReference type="EMBL" id="KKL03555.1"/>
    </source>
</evidence>
<name>A0A0F9A217_9ZZZZ</name>
<comment type="caution">
    <text evidence="1">The sequence shown here is derived from an EMBL/GenBank/DDBJ whole genome shotgun (WGS) entry which is preliminary data.</text>
</comment>
<feature type="non-terminal residue" evidence="1">
    <location>
        <position position="1"/>
    </location>
</feature>
<sequence length="52" mass="5837">INSGNASASASGKDESLLSPKYHRQQLSVSVRYLNTIIENIDETYKYNNSFL</sequence>
<organism evidence="1">
    <name type="scientific">marine sediment metagenome</name>
    <dbReference type="NCBI Taxonomy" id="412755"/>
    <lineage>
        <taxon>unclassified sequences</taxon>
        <taxon>metagenomes</taxon>
        <taxon>ecological metagenomes</taxon>
    </lineage>
</organism>
<dbReference type="AlphaFoldDB" id="A0A0F9A217"/>